<protein>
    <submittedName>
        <fullName evidence="2">Uncharacterized protein</fullName>
    </submittedName>
</protein>
<dbReference type="Proteomes" id="UP000294513">
    <property type="component" value="Unassembled WGS sequence"/>
</dbReference>
<proteinExistence type="predicted"/>
<dbReference type="InterPro" id="IPR036689">
    <property type="entry name" value="ESAT-6-like_sf"/>
</dbReference>
<name>A0A4R5BZ33_9ACTN</name>
<comment type="caution">
    <text evidence="2">The sequence shown here is derived from an EMBL/GenBank/DDBJ whole genome shotgun (WGS) entry which is preliminary data.</text>
</comment>
<feature type="region of interest" description="Disordered" evidence="1">
    <location>
        <begin position="80"/>
        <end position="99"/>
    </location>
</feature>
<accession>A0A4R5BZ33</accession>
<dbReference type="SUPFAM" id="SSF140453">
    <property type="entry name" value="EsxAB dimer-like"/>
    <property type="match status" value="1"/>
</dbReference>
<reference evidence="2 3" key="1">
    <citation type="submission" date="2019-03" db="EMBL/GenBank/DDBJ databases">
        <title>Draft genome sequences of novel Actinobacteria.</title>
        <authorList>
            <person name="Sahin N."/>
            <person name="Ay H."/>
            <person name="Saygin H."/>
        </authorList>
    </citation>
    <scope>NUCLEOTIDE SEQUENCE [LARGE SCALE GENOMIC DNA]</scope>
    <source>
        <strain evidence="2 3">H3C3</strain>
    </source>
</reference>
<dbReference type="RefSeq" id="WP_131891926.1">
    <property type="nucleotide sequence ID" value="NZ_SMKU01000039.1"/>
</dbReference>
<gene>
    <name evidence="2" type="ORF">E1298_10850</name>
</gene>
<organism evidence="2 3">
    <name type="scientific">Actinomadura rubrisoli</name>
    <dbReference type="NCBI Taxonomy" id="2530368"/>
    <lineage>
        <taxon>Bacteria</taxon>
        <taxon>Bacillati</taxon>
        <taxon>Actinomycetota</taxon>
        <taxon>Actinomycetes</taxon>
        <taxon>Streptosporangiales</taxon>
        <taxon>Thermomonosporaceae</taxon>
        <taxon>Actinomadura</taxon>
    </lineage>
</organism>
<evidence type="ECO:0000313" key="3">
    <source>
        <dbReference type="Proteomes" id="UP000294513"/>
    </source>
</evidence>
<dbReference type="EMBL" id="SMKU01000039">
    <property type="protein sequence ID" value="TDD92508.1"/>
    <property type="molecule type" value="Genomic_DNA"/>
</dbReference>
<evidence type="ECO:0000313" key="2">
    <source>
        <dbReference type="EMBL" id="TDD92508.1"/>
    </source>
</evidence>
<keyword evidence="3" id="KW-1185">Reference proteome</keyword>
<evidence type="ECO:0000256" key="1">
    <source>
        <dbReference type="SAM" id="MobiDB-lite"/>
    </source>
</evidence>
<dbReference type="AlphaFoldDB" id="A0A4R5BZ33"/>
<sequence length="99" mass="10632">MPTSEARLRDLHRTLVQAAERLEHVREELRREAGGSHAYWRGNAADTFRDHIGGHYRLHHLAAARRHLLDAAALAQAAADRAAGGTANGGAAAPRGVIA</sequence>